<evidence type="ECO:0000313" key="1">
    <source>
        <dbReference type="EMBL" id="KAK3354376.1"/>
    </source>
</evidence>
<reference evidence="1" key="1">
    <citation type="journal article" date="2023" name="Mol. Phylogenet. Evol.">
        <title>Genome-scale phylogeny and comparative genomics of the fungal order Sordariales.</title>
        <authorList>
            <person name="Hensen N."/>
            <person name="Bonometti L."/>
            <person name="Westerberg I."/>
            <person name="Brannstrom I.O."/>
            <person name="Guillou S."/>
            <person name="Cros-Aarteil S."/>
            <person name="Calhoun S."/>
            <person name="Haridas S."/>
            <person name="Kuo A."/>
            <person name="Mondo S."/>
            <person name="Pangilinan J."/>
            <person name="Riley R."/>
            <person name="LaButti K."/>
            <person name="Andreopoulos B."/>
            <person name="Lipzen A."/>
            <person name="Chen C."/>
            <person name="Yan M."/>
            <person name="Daum C."/>
            <person name="Ng V."/>
            <person name="Clum A."/>
            <person name="Steindorff A."/>
            <person name="Ohm R.A."/>
            <person name="Martin F."/>
            <person name="Silar P."/>
            <person name="Natvig D.O."/>
            <person name="Lalanne C."/>
            <person name="Gautier V."/>
            <person name="Ament-Velasquez S.L."/>
            <person name="Kruys A."/>
            <person name="Hutchinson M.I."/>
            <person name="Powell A.J."/>
            <person name="Barry K."/>
            <person name="Miller A.N."/>
            <person name="Grigoriev I.V."/>
            <person name="Debuchy R."/>
            <person name="Gladieux P."/>
            <person name="Hiltunen Thoren M."/>
            <person name="Johannesson H."/>
        </authorList>
    </citation>
    <scope>NUCLEOTIDE SEQUENCE</scope>
    <source>
        <strain evidence="1">CBS 560.94</strain>
    </source>
</reference>
<name>A0AAE0JML4_9PEZI</name>
<dbReference type="AlphaFoldDB" id="A0AAE0JML4"/>
<protein>
    <recommendedName>
        <fullName evidence="3">Fungal N-terminal domain-containing protein</fullName>
    </recommendedName>
</protein>
<keyword evidence="2" id="KW-1185">Reference proteome</keyword>
<evidence type="ECO:0008006" key="3">
    <source>
        <dbReference type="Google" id="ProtNLM"/>
    </source>
</evidence>
<proteinExistence type="predicted"/>
<dbReference type="GeneID" id="87868807"/>
<organism evidence="1 2">
    <name type="scientific">Neurospora tetraspora</name>
    <dbReference type="NCBI Taxonomy" id="94610"/>
    <lineage>
        <taxon>Eukaryota</taxon>
        <taxon>Fungi</taxon>
        <taxon>Dikarya</taxon>
        <taxon>Ascomycota</taxon>
        <taxon>Pezizomycotina</taxon>
        <taxon>Sordariomycetes</taxon>
        <taxon>Sordariomycetidae</taxon>
        <taxon>Sordariales</taxon>
        <taxon>Sordariaceae</taxon>
        <taxon>Neurospora</taxon>
    </lineage>
</organism>
<evidence type="ECO:0000313" key="2">
    <source>
        <dbReference type="Proteomes" id="UP001278500"/>
    </source>
</evidence>
<comment type="caution">
    <text evidence="1">The sequence shown here is derived from an EMBL/GenBank/DDBJ whole genome shotgun (WGS) entry which is preliminary data.</text>
</comment>
<gene>
    <name evidence="1" type="ORF">B0H65DRAFT_9862</name>
</gene>
<reference evidence="1" key="2">
    <citation type="submission" date="2023-06" db="EMBL/GenBank/DDBJ databases">
        <authorList>
            <consortium name="Lawrence Berkeley National Laboratory"/>
            <person name="Haridas S."/>
            <person name="Hensen N."/>
            <person name="Bonometti L."/>
            <person name="Westerberg I."/>
            <person name="Brannstrom I.O."/>
            <person name="Guillou S."/>
            <person name="Cros-Aarteil S."/>
            <person name="Calhoun S."/>
            <person name="Kuo A."/>
            <person name="Mondo S."/>
            <person name="Pangilinan J."/>
            <person name="Riley R."/>
            <person name="Labutti K."/>
            <person name="Andreopoulos B."/>
            <person name="Lipzen A."/>
            <person name="Chen C."/>
            <person name="Yanf M."/>
            <person name="Daum C."/>
            <person name="Ng V."/>
            <person name="Clum A."/>
            <person name="Steindorff A."/>
            <person name="Ohm R."/>
            <person name="Martin F."/>
            <person name="Silar P."/>
            <person name="Natvig D."/>
            <person name="Lalanne C."/>
            <person name="Gautier V."/>
            <person name="Ament-Velasquez S.L."/>
            <person name="Kruys A."/>
            <person name="Hutchinson M.I."/>
            <person name="Powell A.J."/>
            <person name="Barry K."/>
            <person name="Miller A.N."/>
            <person name="Grigoriev I.V."/>
            <person name="Debuchy R."/>
            <person name="Gladieux P."/>
            <person name="Thoren M.H."/>
            <person name="Johannesson H."/>
        </authorList>
    </citation>
    <scope>NUCLEOTIDE SEQUENCE</scope>
    <source>
        <strain evidence="1">CBS 560.94</strain>
    </source>
</reference>
<dbReference type="EMBL" id="JAUEPP010000001">
    <property type="protein sequence ID" value="KAK3354376.1"/>
    <property type="molecule type" value="Genomic_DNA"/>
</dbReference>
<dbReference type="Proteomes" id="UP001278500">
    <property type="component" value="Unassembled WGS sequence"/>
</dbReference>
<sequence length="178" mass="19573">MAEVIGIVSSGIAIAQLAGSVGAVAIKLNGLWQEIKDVPETIQYIMNHLSILGTIVNEMETIGNSNSLHYSAAGQPHRPSPSPLAIQQCQMACKDLENIVRDLSVDIESSRKRKRLMGKVAVVLKKDTLAKYEMRLQNAFQLLSLAHQVYTTWVKPGFFFPSFSFLPGENKVFVLGSN</sequence>
<dbReference type="RefSeq" id="XP_062685754.1">
    <property type="nucleotide sequence ID" value="XM_062831653.1"/>
</dbReference>
<accession>A0AAE0JML4</accession>